<name>A0ABW6QSH4_9NOCA</name>
<dbReference type="RefSeq" id="WP_387717429.1">
    <property type="nucleotide sequence ID" value="NZ_JBIAPI010000002.1"/>
</dbReference>
<protein>
    <recommendedName>
        <fullName evidence="4">DUF222 domain-containing protein</fullName>
    </recommendedName>
</protein>
<proteinExistence type="predicted"/>
<reference evidence="2 3" key="1">
    <citation type="submission" date="2024-10" db="EMBL/GenBank/DDBJ databases">
        <title>The Natural Products Discovery Center: Release of the First 8490 Sequenced Strains for Exploring Actinobacteria Biosynthetic Diversity.</title>
        <authorList>
            <person name="Kalkreuter E."/>
            <person name="Kautsar S.A."/>
            <person name="Yang D."/>
            <person name="Bader C.D."/>
            <person name="Teijaro C.N."/>
            <person name="Fluegel L."/>
            <person name="Davis C.M."/>
            <person name="Simpson J.R."/>
            <person name="Lauterbach L."/>
            <person name="Steele A.D."/>
            <person name="Gui C."/>
            <person name="Meng S."/>
            <person name="Li G."/>
            <person name="Viehrig K."/>
            <person name="Ye F."/>
            <person name="Su P."/>
            <person name="Kiefer A.F."/>
            <person name="Nichols A."/>
            <person name="Cepeda A.J."/>
            <person name="Yan W."/>
            <person name="Fan B."/>
            <person name="Jiang Y."/>
            <person name="Adhikari A."/>
            <person name="Zheng C.-J."/>
            <person name="Schuster L."/>
            <person name="Cowan T.M."/>
            <person name="Smanski M.J."/>
            <person name="Chevrette M.G."/>
            <person name="De Carvalho L.P.S."/>
            <person name="Shen B."/>
        </authorList>
    </citation>
    <scope>NUCLEOTIDE SEQUENCE [LARGE SCALE GENOMIC DNA]</scope>
    <source>
        <strain evidence="2 3">NPDC003040</strain>
    </source>
</reference>
<accession>A0ABW6QSH4</accession>
<evidence type="ECO:0000313" key="3">
    <source>
        <dbReference type="Proteomes" id="UP001601948"/>
    </source>
</evidence>
<keyword evidence="3" id="KW-1185">Reference proteome</keyword>
<gene>
    <name evidence="2" type="ORF">ACFYV7_14980</name>
</gene>
<sequence length="318" mass="35240">MTTPSQPPPPERVIDWRDQLLRSIQQLAAEETRVWKAGYENGEDPNGDQARRTVFFTKLVDLRGRREHFEQQALSAGIPAQVIDDVREYGHNGTLPASARAMSERNRAGEHTIEALCQDMLTVEMWDLERMVSLEALRRDRIETGRWPFGNNPLAVWKFAENTHRQYQRVNALAAAVGITATEAATMWGATAESLRRLHAVTIERLDELSVVAEWSRYAMASPKPARPPYVSEDLNVDKVLADAGVTPPTPQQMLDVAEAALRAEFVDVTTDHDSGPSTALTRAVESAVSESASSWGGELDDGQHIPEIAHPDLGLDT</sequence>
<evidence type="ECO:0000313" key="2">
    <source>
        <dbReference type="EMBL" id="MFF3224094.1"/>
    </source>
</evidence>
<evidence type="ECO:0000256" key="1">
    <source>
        <dbReference type="SAM" id="MobiDB-lite"/>
    </source>
</evidence>
<comment type="caution">
    <text evidence="2">The sequence shown here is derived from an EMBL/GenBank/DDBJ whole genome shotgun (WGS) entry which is preliminary data.</text>
</comment>
<evidence type="ECO:0008006" key="4">
    <source>
        <dbReference type="Google" id="ProtNLM"/>
    </source>
</evidence>
<dbReference type="EMBL" id="JBIAPI010000002">
    <property type="protein sequence ID" value="MFF3224094.1"/>
    <property type="molecule type" value="Genomic_DNA"/>
</dbReference>
<feature type="region of interest" description="Disordered" evidence="1">
    <location>
        <begin position="294"/>
        <end position="318"/>
    </location>
</feature>
<dbReference type="Proteomes" id="UP001601948">
    <property type="component" value="Unassembled WGS sequence"/>
</dbReference>
<feature type="compositionally biased region" description="Basic and acidic residues" evidence="1">
    <location>
        <begin position="302"/>
        <end position="311"/>
    </location>
</feature>
<organism evidence="2 3">
    <name type="scientific">Nocardia suismassiliense</name>
    <dbReference type="NCBI Taxonomy" id="2077092"/>
    <lineage>
        <taxon>Bacteria</taxon>
        <taxon>Bacillati</taxon>
        <taxon>Actinomycetota</taxon>
        <taxon>Actinomycetes</taxon>
        <taxon>Mycobacteriales</taxon>
        <taxon>Nocardiaceae</taxon>
        <taxon>Nocardia</taxon>
    </lineage>
</organism>